<dbReference type="EMBL" id="QGDI01000008">
    <property type="protein sequence ID" value="PWJ11868.1"/>
    <property type="molecule type" value="Genomic_DNA"/>
</dbReference>
<feature type="transmembrane region" description="Helical" evidence="1">
    <location>
        <begin position="32"/>
        <end position="51"/>
    </location>
</feature>
<name>A0A315XYZ8_RUMFL</name>
<feature type="transmembrane region" description="Helical" evidence="1">
    <location>
        <begin position="108"/>
        <end position="129"/>
    </location>
</feature>
<dbReference type="InterPro" id="IPR011733">
    <property type="entry name" value="CHP02185_IM"/>
</dbReference>
<comment type="caution">
    <text evidence="2">The sequence shown here is derived from an EMBL/GenBank/DDBJ whole genome shotgun (WGS) entry which is preliminary data.</text>
</comment>
<dbReference type="Proteomes" id="UP000245720">
    <property type="component" value="Unassembled WGS sequence"/>
</dbReference>
<organism evidence="2 3">
    <name type="scientific">Ruminococcus flavefaciens</name>
    <dbReference type="NCBI Taxonomy" id="1265"/>
    <lineage>
        <taxon>Bacteria</taxon>
        <taxon>Bacillati</taxon>
        <taxon>Bacillota</taxon>
        <taxon>Clostridia</taxon>
        <taxon>Eubacteriales</taxon>
        <taxon>Oscillospiraceae</taxon>
        <taxon>Ruminococcus</taxon>
    </lineage>
</organism>
<feature type="transmembrane region" description="Helical" evidence="1">
    <location>
        <begin position="7"/>
        <end position="26"/>
    </location>
</feature>
<keyword evidence="1" id="KW-0472">Membrane</keyword>
<dbReference type="RefSeq" id="WP_109726890.1">
    <property type="nucleotide sequence ID" value="NZ_CAMOTJ010000027.1"/>
</dbReference>
<gene>
    <name evidence="2" type="ORF">IE37_02132</name>
</gene>
<keyword evidence="1" id="KW-0812">Transmembrane</keyword>
<feature type="transmembrane region" description="Helical" evidence="1">
    <location>
        <begin position="151"/>
        <end position="174"/>
    </location>
</feature>
<evidence type="ECO:0000313" key="3">
    <source>
        <dbReference type="Proteomes" id="UP000245720"/>
    </source>
</evidence>
<evidence type="ECO:0000313" key="2">
    <source>
        <dbReference type="EMBL" id="PWJ11868.1"/>
    </source>
</evidence>
<proteinExistence type="predicted"/>
<dbReference type="AlphaFoldDB" id="A0A315XYZ8"/>
<reference evidence="2 3" key="1">
    <citation type="submission" date="2018-05" db="EMBL/GenBank/DDBJ databases">
        <title>The Hungate 1000. A catalogue of reference genomes from the rumen microbiome.</title>
        <authorList>
            <person name="Kelly W."/>
        </authorList>
    </citation>
    <scope>NUCLEOTIDE SEQUENCE [LARGE SCALE GENOMIC DNA]</scope>
    <source>
        <strain evidence="2 3">SAb67</strain>
    </source>
</reference>
<dbReference type="Pfam" id="PF09605">
    <property type="entry name" value="Trep_Strep"/>
    <property type="match status" value="1"/>
</dbReference>
<dbReference type="NCBIfam" id="TIGR02185">
    <property type="entry name" value="Trep_Strep"/>
    <property type="match status" value="1"/>
</dbReference>
<dbReference type="OrthoDB" id="9781459at2"/>
<keyword evidence="1" id="KW-1133">Transmembrane helix</keyword>
<evidence type="ECO:0000256" key="1">
    <source>
        <dbReference type="SAM" id="Phobius"/>
    </source>
</evidence>
<sequence>MKGKDLINIGIFSAIYFVVVMVFAMLGFIPVFMPLLAVLVPIVGGIPFMLFLTKVKKFGMILIMSIIMGIMMILTGMGFFTVIVSAVTGLCAELIYKSGHYKSASKAVLTHGVFSMWLWGNYLPLFFMADKYWSTRQDFGQDYIDALTKLMPMWMCPVLLVTAFICGIIGGLLGKALMKKHFAKAGIV</sequence>
<accession>A0A315XYZ8</accession>
<protein>
    <submittedName>
        <fullName evidence="2">Energy-coupling factor transport system substrate-specific component</fullName>
    </submittedName>
</protein>